<dbReference type="WBParaSite" id="Pan_g8405.t1">
    <property type="protein sequence ID" value="Pan_g8405.t1"/>
    <property type="gene ID" value="Pan_g8405"/>
</dbReference>
<name>A0A7E4WAY3_PANRE</name>
<organism evidence="1 2">
    <name type="scientific">Panagrellus redivivus</name>
    <name type="common">Microworm</name>
    <dbReference type="NCBI Taxonomy" id="6233"/>
    <lineage>
        <taxon>Eukaryota</taxon>
        <taxon>Metazoa</taxon>
        <taxon>Ecdysozoa</taxon>
        <taxon>Nematoda</taxon>
        <taxon>Chromadorea</taxon>
        <taxon>Rhabditida</taxon>
        <taxon>Tylenchina</taxon>
        <taxon>Panagrolaimomorpha</taxon>
        <taxon>Panagrolaimoidea</taxon>
        <taxon>Panagrolaimidae</taxon>
        <taxon>Panagrellus</taxon>
    </lineage>
</organism>
<dbReference type="Proteomes" id="UP000492821">
    <property type="component" value="Unassembled WGS sequence"/>
</dbReference>
<reference evidence="1" key="1">
    <citation type="journal article" date="2013" name="Genetics">
        <title>The draft genome and transcriptome of Panagrellus redivivus are shaped by the harsh demands of a free-living lifestyle.</title>
        <authorList>
            <person name="Srinivasan J."/>
            <person name="Dillman A.R."/>
            <person name="Macchietto M.G."/>
            <person name="Heikkinen L."/>
            <person name="Lakso M."/>
            <person name="Fracchia K.M."/>
            <person name="Antoshechkin I."/>
            <person name="Mortazavi A."/>
            <person name="Wong G."/>
            <person name="Sternberg P.W."/>
        </authorList>
    </citation>
    <scope>NUCLEOTIDE SEQUENCE [LARGE SCALE GENOMIC DNA]</scope>
    <source>
        <strain evidence="1">MT8872</strain>
    </source>
</reference>
<reference evidence="2" key="2">
    <citation type="submission" date="2020-10" db="UniProtKB">
        <authorList>
            <consortium name="WormBaseParasite"/>
        </authorList>
    </citation>
    <scope>IDENTIFICATION</scope>
</reference>
<dbReference type="AlphaFoldDB" id="A0A7E4WAY3"/>
<keyword evidence="1" id="KW-1185">Reference proteome</keyword>
<sequence length="100" mass="11131">MLIRQGPICVQTRVDLRLDSCKADGGFEKMSIVYIAPNWRQTVPNELMYTLEVINGGYLMEEIAHLDLLDADESGSSKTHGTIGTFPMVAEVKDNHHPSI</sequence>
<protein>
    <submittedName>
        <fullName evidence="2">PLAT domain-containing protein</fullName>
    </submittedName>
</protein>
<accession>A0A7E4WAY3</accession>
<evidence type="ECO:0000313" key="2">
    <source>
        <dbReference type="WBParaSite" id="Pan_g8405.t1"/>
    </source>
</evidence>
<proteinExistence type="predicted"/>
<evidence type="ECO:0000313" key="1">
    <source>
        <dbReference type="Proteomes" id="UP000492821"/>
    </source>
</evidence>